<reference evidence="1" key="1">
    <citation type="submission" date="2022-06" db="EMBL/GenBank/DDBJ databases">
        <authorList>
            <person name="Dietemann V."/>
            <person name="Ory F."/>
            <person name="Dainat B."/>
            <person name="Oberhansli S."/>
        </authorList>
    </citation>
    <scope>NUCLEOTIDE SEQUENCE</scope>
    <source>
        <strain evidence="1">Ena-SAMPLE-TAB-26-04-2022-14:26:32:270-5432</strain>
    </source>
</reference>
<gene>
    <name evidence="1" type="ORF">WJ0W_003279</name>
</gene>
<evidence type="ECO:0000313" key="1">
    <source>
        <dbReference type="EMBL" id="CAH8246042.1"/>
    </source>
</evidence>
<name>A0ABM9G2Z8_9BACL</name>
<comment type="caution">
    <text evidence="1">The sequence shown here is derived from an EMBL/GenBank/DDBJ whole genome shotgun (WGS) entry which is preliminary data.</text>
</comment>
<keyword evidence="2" id="KW-1185">Reference proteome</keyword>
<dbReference type="Proteomes" id="UP001154322">
    <property type="component" value="Unassembled WGS sequence"/>
</dbReference>
<protein>
    <submittedName>
        <fullName evidence="1">Uncharacterized protein</fullName>
    </submittedName>
</protein>
<organism evidence="1 2">
    <name type="scientific">Paenibacillus melissococcoides</name>
    <dbReference type="NCBI Taxonomy" id="2912268"/>
    <lineage>
        <taxon>Bacteria</taxon>
        <taxon>Bacillati</taxon>
        <taxon>Bacillota</taxon>
        <taxon>Bacilli</taxon>
        <taxon>Bacillales</taxon>
        <taxon>Paenibacillaceae</taxon>
        <taxon>Paenibacillus</taxon>
    </lineage>
</organism>
<evidence type="ECO:0000313" key="2">
    <source>
        <dbReference type="Proteomes" id="UP001154322"/>
    </source>
</evidence>
<proteinExistence type="predicted"/>
<accession>A0ABM9G2Z8</accession>
<dbReference type="EMBL" id="CALYLO010000004">
    <property type="protein sequence ID" value="CAH8246042.1"/>
    <property type="molecule type" value="Genomic_DNA"/>
</dbReference>
<sequence>MSIFKDAVAHDIASVFLNFDEFGEYRSIGGQKILIVEDRDLISERPGLSSAIGKNVTAEGVYLSVVTFFVRMDDLGYVPVEGQDMRYGEVGKREYPYFVTNVSEAMGILEVTIEANRS</sequence>
<dbReference type="RefSeq" id="WP_213427794.1">
    <property type="nucleotide sequence ID" value="NZ_AP031286.1"/>
</dbReference>